<evidence type="ECO:0000256" key="3">
    <source>
        <dbReference type="ARBA" id="ARBA00023159"/>
    </source>
</evidence>
<reference evidence="6 7" key="1">
    <citation type="submission" date="2023-07" db="EMBL/GenBank/DDBJ databases">
        <title>Genomic Encyclopedia of Type Strains, Phase IV (KMG-IV): sequencing the most valuable type-strain genomes for metagenomic binning, comparative biology and taxonomic classification.</title>
        <authorList>
            <person name="Goeker M."/>
        </authorList>
    </citation>
    <scope>NUCLEOTIDE SEQUENCE [LARGE SCALE GENOMIC DNA]</scope>
    <source>
        <strain evidence="6 7">DSM 18695</strain>
    </source>
</reference>
<dbReference type="Proteomes" id="UP001228905">
    <property type="component" value="Unassembled WGS sequence"/>
</dbReference>
<keyword evidence="3" id="KW-0010">Activator</keyword>
<comment type="caution">
    <text evidence="6">The sequence shown here is derived from an EMBL/GenBank/DDBJ whole genome shotgun (WGS) entry which is preliminary data.</text>
</comment>
<organism evidence="6 7">
    <name type="scientific">Caulobacter ginsengisoli</name>
    <dbReference type="NCBI Taxonomy" id="400775"/>
    <lineage>
        <taxon>Bacteria</taxon>
        <taxon>Pseudomonadati</taxon>
        <taxon>Pseudomonadota</taxon>
        <taxon>Alphaproteobacteria</taxon>
        <taxon>Caulobacterales</taxon>
        <taxon>Caulobacteraceae</taxon>
        <taxon>Caulobacter</taxon>
    </lineage>
</organism>
<keyword evidence="1" id="KW-0805">Transcription regulation</keyword>
<sequence>MRRPFGEDTDVSRLYTVKQMARLSGVSVRALHHYDQIGLLKPASVGENGYRYYGREELLRLQQILLHRELDLPLGEIAAVLDAPGFDRLAALRTHRDRLAAKAERYRTLLKTLDDTLAALEGEQTMDDKDLYAGFAPGKQAEYEAWLIDRHGEPMRERIDAAKTKMKGLGKAGFEALMAEAGAIEQAMAKALADGLPADCETVRALMRRHRDWIAASWNRPPTAEAFAGLAGLYLEHPDFRARYEAVRPGLTEYLAEAMRRFAEAEM</sequence>
<evidence type="ECO:0000313" key="7">
    <source>
        <dbReference type="Proteomes" id="UP001228905"/>
    </source>
</evidence>
<dbReference type="PANTHER" id="PTHR30204:SF90">
    <property type="entry name" value="HTH-TYPE TRANSCRIPTIONAL ACTIVATOR MTA"/>
    <property type="match status" value="1"/>
</dbReference>
<dbReference type="InterPro" id="IPR012925">
    <property type="entry name" value="TipAS_dom"/>
</dbReference>
<dbReference type="CDD" id="cd01106">
    <property type="entry name" value="HTH_TipAL-Mta"/>
    <property type="match status" value="1"/>
</dbReference>
<dbReference type="SUPFAM" id="SSF89082">
    <property type="entry name" value="Antibiotic binding domain of TipA-like multidrug resistance regulators"/>
    <property type="match status" value="1"/>
</dbReference>
<keyword evidence="4" id="KW-0804">Transcription</keyword>
<dbReference type="InterPro" id="IPR009061">
    <property type="entry name" value="DNA-bd_dom_put_sf"/>
</dbReference>
<name>A0ABU0IRZ1_9CAUL</name>
<feature type="domain" description="HTH merR-type" evidence="5">
    <location>
        <begin position="14"/>
        <end position="83"/>
    </location>
</feature>
<dbReference type="SMART" id="SM00422">
    <property type="entry name" value="HTH_MERR"/>
    <property type="match status" value="1"/>
</dbReference>
<dbReference type="InterPro" id="IPR036244">
    <property type="entry name" value="TipA-like_antibiotic-bd"/>
</dbReference>
<dbReference type="InterPro" id="IPR047057">
    <property type="entry name" value="MerR_fam"/>
</dbReference>
<dbReference type="SUPFAM" id="SSF46955">
    <property type="entry name" value="Putative DNA-binding domain"/>
    <property type="match status" value="1"/>
</dbReference>
<evidence type="ECO:0000313" key="6">
    <source>
        <dbReference type="EMBL" id="MDQ0464778.1"/>
    </source>
</evidence>
<evidence type="ECO:0000256" key="4">
    <source>
        <dbReference type="ARBA" id="ARBA00023163"/>
    </source>
</evidence>
<proteinExistence type="predicted"/>
<dbReference type="RefSeq" id="WP_307349681.1">
    <property type="nucleotide sequence ID" value="NZ_JAUSVS010000004.1"/>
</dbReference>
<dbReference type="PANTHER" id="PTHR30204">
    <property type="entry name" value="REDOX-CYCLING DRUG-SENSING TRANSCRIPTIONAL ACTIVATOR SOXR"/>
    <property type="match status" value="1"/>
</dbReference>
<dbReference type="InterPro" id="IPR000551">
    <property type="entry name" value="MerR-type_HTH_dom"/>
</dbReference>
<dbReference type="GO" id="GO:0003677">
    <property type="term" value="F:DNA binding"/>
    <property type="evidence" value="ECO:0007669"/>
    <property type="project" value="UniProtKB-KW"/>
</dbReference>
<dbReference type="Pfam" id="PF13411">
    <property type="entry name" value="MerR_1"/>
    <property type="match status" value="1"/>
</dbReference>
<accession>A0ABU0IRZ1</accession>
<evidence type="ECO:0000256" key="2">
    <source>
        <dbReference type="ARBA" id="ARBA00023125"/>
    </source>
</evidence>
<dbReference type="PRINTS" id="PR00040">
    <property type="entry name" value="HTHMERR"/>
</dbReference>
<dbReference type="PROSITE" id="PS50937">
    <property type="entry name" value="HTH_MERR_2"/>
    <property type="match status" value="1"/>
</dbReference>
<dbReference type="Gene3D" id="1.10.490.50">
    <property type="entry name" value="Antibiotic binding domain of TipA-like multidrug resistance regulators"/>
    <property type="match status" value="1"/>
</dbReference>
<dbReference type="Gene3D" id="1.10.1660.10">
    <property type="match status" value="1"/>
</dbReference>
<keyword evidence="2 6" id="KW-0238">DNA-binding</keyword>
<evidence type="ECO:0000256" key="1">
    <source>
        <dbReference type="ARBA" id="ARBA00023015"/>
    </source>
</evidence>
<protein>
    <submittedName>
        <fullName evidence="6">DNA-binding transcriptional MerR regulator</fullName>
    </submittedName>
</protein>
<keyword evidence="7" id="KW-1185">Reference proteome</keyword>
<evidence type="ECO:0000259" key="5">
    <source>
        <dbReference type="PROSITE" id="PS50937"/>
    </source>
</evidence>
<dbReference type="Pfam" id="PF07739">
    <property type="entry name" value="TipAS"/>
    <property type="match status" value="1"/>
</dbReference>
<gene>
    <name evidence="6" type="ORF">QO010_002562</name>
</gene>
<dbReference type="EMBL" id="JAUSVS010000004">
    <property type="protein sequence ID" value="MDQ0464778.1"/>
    <property type="molecule type" value="Genomic_DNA"/>
</dbReference>